<dbReference type="EC" id="3.6.4.13" evidence="8"/>
<dbReference type="Gene3D" id="3.40.50.300">
    <property type="entry name" value="P-loop containing nucleotide triphosphate hydrolases"/>
    <property type="match status" value="1"/>
</dbReference>
<feature type="region of interest" description="Disordered" evidence="6">
    <location>
        <begin position="1"/>
        <end position="48"/>
    </location>
</feature>
<keyword evidence="4 5" id="KW-0067">ATP-binding</keyword>
<keyword evidence="1 5" id="KW-0547">Nucleotide-binding</keyword>
<evidence type="ECO:0000256" key="1">
    <source>
        <dbReference type="ARBA" id="ARBA00022741"/>
    </source>
</evidence>
<evidence type="ECO:0000259" key="7">
    <source>
        <dbReference type="PROSITE" id="PS51192"/>
    </source>
</evidence>
<dbReference type="InterPro" id="IPR044742">
    <property type="entry name" value="DEAD/DEAH_RhlB"/>
</dbReference>
<dbReference type="GO" id="GO:0016787">
    <property type="term" value="F:hydrolase activity"/>
    <property type="evidence" value="ECO:0007669"/>
    <property type="project" value="UniProtKB-KW"/>
</dbReference>
<evidence type="ECO:0000256" key="6">
    <source>
        <dbReference type="SAM" id="MobiDB-lite"/>
    </source>
</evidence>
<evidence type="ECO:0000313" key="8">
    <source>
        <dbReference type="EMBL" id="STR39631.1"/>
    </source>
</evidence>
<dbReference type="InterPro" id="IPR027417">
    <property type="entry name" value="P-loop_NTPase"/>
</dbReference>
<dbReference type="PROSITE" id="PS51192">
    <property type="entry name" value="HELICASE_ATP_BIND_1"/>
    <property type="match status" value="1"/>
</dbReference>
<dbReference type="PROSITE" id="PS00039">
    <property type="entry name" value="DEAD_ATP_HELICASE"/>
    <property type="match status" value="1"/>
</dbReference>
<dbReference type="Pfam" id="PF00270">
    <property type="entry name" value="DEAD"/>
    <property type="match status" value="1"/>
</dbReference>
<dbReference type="CDD" id="cd00268">
    <property type="entry name" value="DEADc"/>
    <property type="match status" value="1"/>
</dbReference>
<dbReference type="InterPro" id="IPR011545">
    <property type="entry name" value="DEAD/DEAH_box_helicase_dom"/>
</dbReference>
<sequence length="303" mass="33090">MRNEQLNSIPIPPEPNDPVPVHDPKPRPRPLPDPPPDDEPIKLSHRERRSATIRASRLSALNVMREIIVTAFSTLNVLPAAQLTNLNELGYLSMTPVQAAALPAILAGKDVRVQAKTGSGKTAAFGLGLLQHVDASLFQTQSLVLCPTRELADQVAGELRRLARFMANIKILTLCGGQPFGAQRDSLQHAPHIIVATPGRLLDHLQKGTVSLDALQTLVMDEADRMLDMGFSDAIDEVIRFAPASRQTLLFSATWPEAIAAISGRVQTTRRLLKLTPLMHCRLSSSSFLKPRNTAKSRCCKSC</sequence>
<dbReference type="EMBL" id="UGJR01000002">
    <property type="protein sequence ID" value="STR39631.1"/>
    <property type="molecule type" value="Genomic_DNA"/>
</dbReference>
<dbReference type="Proteomes" id="UP000255050">
    <property type="component" value="Unassembled WGS sequence"/>
</dbReference>
<dbReference type="GO" id="GO:0005829">
    <property type="term" value="C:cytosol"/>
    <property type="evidence" value="ECO:0007669"/>
    <property type="project" value="TreeGrafter"/>
</dbReference>
<dbReference type="InterPro" id="IPR050079">
    <property type="entry name" value="DEAD_box_RNA_helicase"/>
</dbReference>
<dbReference type="GO" id="GO:0003676">
    <property type="term" value="F:nucleic acid binding"/>
    <property type="evidence" value="ECO:0007669"/>
    <property type="project" value="InterPro"/>
</dbReference>
<dbReference type="SUPFAM" id="SSF52540">
    <property type="entry name" value="P-loop containing nucleoside triphosphate hydrolases"/>
    <property type="match status" value="1"/>
</dbReference>
<dbReference type="PANTHER" id="PTHR47959:SF1">
    <property type="entry name" value="ATP-DEPENDENT RNA HELICASE DBPA"/>
    <property type="match status" value="1"/>
</dbReference>
<reference evidence="8 9" key="1">
    <citation type="submission" date="2018-06" db="EMBL/GenBank/DDBJ databases">
        <authorList>
            <consortium name="Pathogen Informatics"/>
            <person name="Doyle S."/>
        </authorList>
    </citation>
    <scope>NUCLEOTIDE SEQUENCE [LARGE SCALE GENOMIC DNA]</scope>
    <source>
        <strain evidence="8 9">NCTC11694</strain>
    </source>
</reference>
<evidence type="ECO:0000313" key="9">
    <source>
        <dbReference type="Proteomes" id="UP000255050"/>
    </source>
</evidence>
<dbReference type="InterPro" id="IPR000629">
    <property type="entry name" value="RNA-helicase_DEAD-box_CS"/>
</dbReference>
<organism evidence="8 9">
    <name type="scientific">Klebsiella michiganensis</name>
    <dbReference type="NCBI Taxonomy" id="1134687"/>
    <lineage>
        <taxon>Bacteria</taxon>
        <taxon>Pseudomonadati</taxon>
        <taxon>Pseudomonadota</taxon>
        <taxon>Gammaproteobacteria</taxon>
        <taxon>Enterobacterales</taxon>
        <taxon>Enterobacteriaceae</taxon>
        <taxon>Klebsiella/Raoultella group</taxon>
        <taxon>Klebsiella</taxon>
    </lineage>
</organism>
<keyword evidence="3 5" id="KW-0347">Helicase</keyword>
<accession>A0A7H4LU05</accession>
<evidence type="ECO:0000256" key="2">
    <source>
        <dbReference type="ARBA" id="ARBA00022801"/>
    </source>
</evidence>
<gene>
    <name evidence="8" type="primary">dbpA_3</name>
    <name evidence="8" type="ORF">NCTC11694_00773</name>
</gene>
<evidence type="ECO:0000256" key="3">
    <source>
        <dbReference type="ARBA" id="ARBA00022806"/>
    </source>
</evidence>
<dbReference type="InterPro" id="IPR056956">
    <property type="entry name" value="YnaL-like"/>
</dbReference>
<comment type="caution">
    <text evidence="8">The sequence shown here is derived from an EMBL/GenBank/DDBJ whole genome shotgun (WGS) entry which is preliminary data.</text>
</comment>
<dbReference type="Pfam" id="PF23677">
    <property type="entry name" value="YnaL"/>
    <property type="match status" value="1"/>
</dbReference>
<dbReference type="AlphaFoldDB" id="A0A7H4LU05"/>
<keyword evidence="2 5" id="KW-0378">Hydrolase</keyword>
<dbReference type="InterPro" id="IPR014001">
    <property type="entry name" value="Helicase_ATP-bd"/>
</dbReference>
<evidence type="ECO:0000256" key="4">
    <source>
        <dbReference type="ARBA" id="ARBA00022840"/>
    </source>
</evidence>
<proteinExistence type="inferred from homology"/>
<dbReference type="GO" id="GO:0005524">
    <property type="term" value="F:ATP binding"/>
    <property type="evidence" value="ECO:0007669"/>
    <property type="project" value="UniProtKB-KW"/>
</dbReference>
<dbReference type="PANTHER" id="PTHR47959">
    <property type="entry name" value="ATP-DEPENDENT RNA HELICASE RHLE-RELATED"/>
    <property type="match status" value="1"/>
</dbReference>
<protein>
    <submittedName>
        <fullName evidence="8">ATP-dependent RNA helicase DbpA</fullName>
        <ecNumber evidence="8">3.6.4.13</ecNumber>
    </submittedName>
</protein>
<feature type="domain" description="Helicase ATP-binding" evidence="7">
    <location>
        <begin position="102"/>
        <end position="273"/>
    </location>
</feature>
<dbReference type="GO" id="GO:0003724">
    <property type="term" value="F:RNA helicase activity"/>
    <property type="evidence" value="ECO:0007669"/>
    <property type="project" value="UniProtKB-EC"/>
</dbReference>
<evidence type="ECO:0000256" key="5">
    <source>
        <dbReference type="RuleBase" id="RU000492"/>
    </source>
</evidence>
<comment type="similarity">
    <text evidence="5">Belongs to the DEAD box helicase family.</text>
</comment>
<name>A0A7H4LU05_9ENTR</name>
<dbReference type="SMART" id="SM00487">
    <property type="entry name" value="DEXDc"/>
    <property type="match status" value="1"/>
</dbReference>